<keyword evidence="3" id="KW-1185">Reference proteome</keyword>
<evidence type="ECO:0000313" key="3">
    <source>
        <dbReference type="Proteomes" id="UP001583177"/>
    </source>
</evidence>
<keyword evidence="1" id="KW-1133">Transmembrane helix</keyword>
<evidence type="ECO:0000313" key="2">
    <source>
        <dbReference type="EMBL" id="KAL1870716.1"/>
    </source>
</evidence>
<sequence>MSSLYSLPNRKDTTQHYEDIPLHNLNHPQQTEWPVYQAMQTEGRKKWMTIIILAALAFMFGLATVVLGVLYGICVRSSQTPQTSNNVTVSASTVINTKTLPALISTNTQTLPPVTQTVIHTETDVSSVTTELTMTSVLTTTATTRITTTATTSKDSNDGRRCITDQEIGGQELHDLNDDYDLLMVDALKAAVSNGLKYGYSEYMTVVMRTIFLCSSGDTIEFVEACHSGYDLDDNGHLECNSMGAYPTLTGTATSTATATATATKAQRGIWGL</sequence>
<name>A0ABR3X4T2_9PEZI</name>
<gene>
    <name evidence="2" type="ORF">Daus18300_005036</name>
</gene>
<evidence type="ECO:0000256" key="1">
    <source>
        <dbReference type="SAM" id="Phobius"/>
    </source>
</evidence>
<accession>A0ABR3X4T2</accession>
<feature type="transmembrane region" description="Helical" evidence="1">
    <location>
        <begin position="47"/>
        <end position="73"/>
    </location>
</feature>
<keyword evidence="1" id="KW-0812">Transmembrane</keyword>
<dbReference type="Proteomes" id="UP001583177">
    <property type="component" value="Unassembled WGS sequence"/>
</dbReference>
<proteinExistence type="predicted"/>
<comment type="caution">
    <text evidence="2">The sequence shown here is derived from an EMBL/GenBank/DDBJ whole genome shotgun (WGS) entry which is preliminary data.</text>
</comment>
<reference evidence="2 3" key="1">
    <citation type="journal article" date="2024" name="IMA Fungus">
        <title>IMA Genome - F19 : A genome assembly and annotation guide to empower mycologists, including annotated draft genome sequences of Ceratocystis pirilliformis, Diaporthe australafricana, Fusarium ophioides, Paecilomyces lecythidis, and Sporothrix stenoceras.</title>
        <authorList>
            <person name="Aylward J."/>
            <person name="Wilson A.M."/>
            <person name="Visagie C.M."/>
            <person name="Spraker J."/>
            <person name="Barnes I."/>
            <person name="Buitendag C."/>
            <person name="Ceriani C."/>
            <person name="Del Mar Angel L."/>
            <person name="du Plessis D."/>
            <person name="Fuchs T."/>
            <person name="Gasser K."/>
            <person name="Kramer D."/>
            <person name="Li W."/>
            <person name="Munsamy K."/>
            <person name="Piso A."/>
            <person name="Price J.L."/>
            <person name="Sonnekus B."/>
            <person name="Thomas C."/>
            <person name="van der Nest A."/>
            <person name="van Dijk A."/>
            <person name="van Heerden A."/>
            <person name="van Vuuren N."/>
            <person name="Yilmaz N."/>
            <person name="Duong T.A."/>
            <person name="van der Merwe N.A."/>
            <person name="Wingfield M.J."/>
            <person name="Wingfield B.D."/>
        </authorList>
    </citation>
    <scope>NUCLEOTIDE SEQUENCE [LARGE SCALE GENOMIC DNA]</scope>
    <source>
        <strain evidence="2 3">CMW 18300</strain>
    </source>
</reference>
<organism evidence="2 3">
    <name type="scientific">Diaporthe australafricana</name>
    <dbReference type="NCBI Taxonomy" id="127596"/>
    <lineage>
        <taxon>Eukaryota</taxon>
        <taxon>Fungi</taxon>
        <taxon>Dikarya</taxon>
        <taxon>Ascomycota</taxon>
        <taxon>Pezizomycotina</taxon>
        <taxon>Sordariomycetes</taxon>
        <taxon>Sordariomycetidae</taxon>
        <taxon>Diaporthales</taxon>
        <taxon>Diaporthaceae</taxon>
        <taxon>Diaporthe</taxon>
    </lineage>
</organism>
<dbReference type="EMBL" id="JAWRVE010000036">
    <property type="protein sequence ID" value="KAL1870716.1"/>
    <property type="molecule type" value="Genomic_DNA"/>
</dbReference>
<protein>
    <submittedName>
        <fullName evidence="2">Uncharacterized protein</fullName>
    </submittedName>
</protein>
<keyword evidence="1" id="KW-0472">Membrane</keyword>